<proteinExistence type="inferred from homology"/>
<comment type="caution">
    <text evidence="1">Lacks conserved residue(s) required for the propagation of feature annotation.</text>
</comment>
<evidence type="ECO:0000313" key="3">
    <source>
        <dbReference type="Proteomes" id="UP000822688"/>
    </source>
</evidence>
<keyword evidence="1" id="KW-0812">Transmembrane</keyword>
<comment type="pathway">
    <text evidence="1">Phospholipid metabolism; phosphatidylethanolamine biosynthesis; phosphatidylethanolamine from CDP-diacylglycerol: step 1/2.</text>
</comment>
<keyword evidence="1" id="KW-1208">Phospholipid metabolism</keyword>
<keyword evidence="1" id="KW-1133">Transmembrane helix</keyword>
<protein>
    <recommendedName>
        <fullName evidence="1">CDP-diacylglycerol--serine O-phosphatidyltransferase</fullName>
        <ecNumber evidence="1">2.7.8.8</ecNumber>
    </recommendedName>
    <alternativeName>
        <fullName evidence="1">Phosphatidylserine synthase</fullName>
    </alternativeName>
</protein>
<keyword evidence="1" id="KW-0472">Membrane</keyword>
<evidence type="ECO:0000313" key="2">
    <source>
        <dbReference type="EMBL" id="KAG0590792.1"/>
    </source>
</evidence>
<dbReference type="Pfam" id="PF03034">
    <property type="entry name" value="PSS"/>
    <property type="match status" value="1"/>
</dbReference>
<reference evidence="2" key="1">
    <citation type="submission" date="2020-06" db="EMBL/GenBank/DDBJ databases">
        <title>WGS assembly of Ceratodon purpureus strain R40.</title>
        <authorList>
            <person name="Carey S.B."/>
            <person name="Jenkins J."/>
            <person name="Shu S."/>
            <person name="Lovell J.T."/>
            <person name="Sreedasyam A."/>
            <person name="Maumus F."/>
            <person name="Tiley G.P."/>
            <person name="Fernandez-Pozo N."/>
            <person name="Barry K."/>
            <person name="Chen C."/>
            <person name="Wang M."/>
            <person name="Lipzen A."/>
            <person name="Daum C."/>
            <person name="Saski C.A."/>
            <person name="Payton A.C."/>
            <person name="Mcbreen J.C."/>
            <person name="Conrad R.E."/>
            <person name="Kollar L.M."/>
            <person name="Olsson S."/>
            <person name="Huttunen S."/>
            <person name="Landis J.B."/>
            <person name="Wickett N.J."/>
            <person name="Johnson M.G."/>
            <person name="Rensing S.A."/>
            <person name="Grimwood J."/>
            <person name="Schmutz J."/>
            <person name="Mcdaniel S.F."/>
        </authorList>
    </citation>
    <scope>NUCLEOTIDE SEQUENCE</scope>
    <source>
        <strain evidence="2">R40</strain>
    </source>
</reference>
<organism evidence="2 3">
    <name type="scientific">Ceratodon purpureus</name>
    <name type="common">Fire moss</name>
    <name type="synonym">Dicranum purpureum</name>
    <dbReference type="NCBI Taxonomy" id="3225"/>
    <lineage>
        <taxon>Eukaryota</taxon>
        <taxon>Viridiplantae</taxon>
        <taxon>Streptophyta</taxon>
        <taxon>Embryophyta</taxon>
        <taxon>Bryophyta</taxon>
        <taxon>Bryophytina</taxon>
        <taxon>Bryopsida</taxon>
        <taxon>Dicranidae</taxon>
        <taxon>Pseudoditrichales</taxon>
        <taxon>Ditrichaceae</taxon>
        <taxon>Ceratodon</taxon>
    </lineage>
</organism>
<accession>A0A8T0J6F1</accession>
<comment type="caution">
    <text evidence="2">The sequence shown here is derived from an EMBL/GenBank/DDBJ whole genome shotgun (WGS) entry which is preliminary data.</text>
</comment>
<keyword evidence="3" id="KW-1185">Reference proteome</keyword>
<dbReference type="EC" id="2.7.8.8" evidence="1"/>
<keyword evidence="1" id="KW-0594">Phospholipid biosynthesis</keyword>
<dbReference type="GO" id="GO:0006659">
    <property type="term" value="P:phosphatidylserine biosynthetic process"/>
    <property type="evidence" value="ECO:0007669"/>
    <property type="project" value="UniProtKB-UniRule"/>
</dbReference>
<dbReference type="GO" id="GO:0003882">
    <property type="term" value="F:CDP-diacylglycerol-serine O-phosphatidyltransferase activity"/>
    <property type="evidence" value="ECO:0007669"/>
    <property type="project" value="UniProtKB-UniRule"/>
</dbReference>
<comment type="similarity">
    <text evidence="1">Belongs to the CDP-alcohol phosphatidyltransferase class-I family.</text>
</comment>
<feature type="transmembrane region" description="Helical" evidence="1">
    <location>
        <begin position="89"/>
        <end position="110"/>
    </location>
</feature>
<dbReference type="AlphaFoldDB" id="A0A8T0J6F1"/>
<dbReference type="EMBL" id="CM026421">
    <property type="protein sequence ID" value="KAG0590792.1"/>
    <property type="molecule type" value="Genomic_DNA"/>
</dbReference>
<keyword evidence="1" id="KW-0808">Transferase</keyword>
<comment type="catalytic activity">
    <reaction evidence="1">
        <text>a CDP-1,2-diacyl-sn-glycerol + L-serine = a 1,2-diacyl-sn-glycero-3-phospho-L-serine + CMP + H(+)</text>
        <dbReference type="Rhea" id="RHEA:16913"/>
        <dbReference type="ChEBI" id="CHEBI:15378"/>
        <dbReference type="ChEBI" id="CHEBI:33384"/>
        <dbReference type="ChEBI" id="CHEBI:57262"/>
        <dbReference type="ChEBI" id="CHEBI:58332"/>
        <dbReference type="ChEBI" id="CHEBI:60377"/>
        <dbReference type="EC" id="2.7.8.8"/>
    </reaction>
</comment>
<keyword evidence="1" id="KW-0444">Lipid biosynthesis</keyword>
<gene>
    <name evidence="2" type="ORF">KC19_1G126900</name>
</gene>
<name>A0A8T0J6F1_CERPU</name>
<comment type="subcellular location">
    <subcellularLocation>
        <location evidence="1">Endoplasmic reticulum membrane</location>
        <topology evidence="1">Multi-pass membrane protein</topology>
    </subcellularLocation>
</comment>
<dbReference type="GO" id="GO:0005789">
    <property type="term" value="C:endoplasmic reticulum membrane"/>
    <property type="evidence" value="ECO:0007669"/>
    <property type="project" value="UniProtKB-SubCell"/>
</dbReference>
<evidence type="ECO:0000256" key="1">
    <source>
        <dbReference type="RuleBase" id="RU368094"/>
    </source>
</evidence>
<keyword evidence="1" id="KW-0256">Endoplasmic reticulum</keyword>
<feature type="transmembrane region" description="Helical" evidence="1">
    <location>
        <begin position="116"/>
        <end position="136"/>
    </location>
</feature>
<dbReference type="Proteomes" id="UP000822688">
    <property type="component" value="Chromosome 1"/>
</dbReference>
<sequence length="195" mass="21449">MGVVGEDMGPPGPGMAIGGPGLRSPLMRTSSEVMASEILSDVDPWTAWMYKPQTAAVTLAGAGLVAWAGGVFQTEEQVLDPITNTKRGVWATIAVFLGYCLLQAPSTVLVRPHPAFWRFVHGIAVIYLVILTFLLFQVRSRPFFSSSSRGRLFCSDQSLGLWCSFHVNDYPLFSRFLLLENVCDRLFVLFGNDIT</sequence>
<dbReference type="InterPro" id="IPR004277">
    <property type="entry name" value="PSS"/>
</dbReference>
<dbReference type="GO" id="GO:0106245">
    <property type="term" value="F:L-serine-phosphatidylethanolamine phosphatidyltransferase activity"/>
    <property type="evidence" value="ECO:0007669"/>
    <property type="project" value="InterPro"/>
</dbReference>
<comment type="function">
    <text evidence="1">Catalyzes a base-exchange reaction in which the polar head group of phosphatidylethanolamine (PE) is replaced by L-serine.</text>
</comment>
<keyword evidence="1" id="KW-0443">Lipid metabolism</keyword>